<sequence>MPSVDSGTPIAVLPGKPEQSEATMKIQNTEKRDFLVDFEKRYQKEWAESGIFNQDAPTSGSDEGTPETKFFGTMAYPYMNGTLHAGHAFTASKIEFSTGFARMQGRRAVFPQGFHCSGMPIKAAADKLVREIEMFGENFEGFSDEEETVQSSIESAAASEALQGKTDLGKFGGSKSKAVAKTGEVKYQFQILAALGVPLTEIKKFADPTYWVEYFPVLCRNDLNAFGCRIDWRRSMVTTDLNPFYDSFIRWQMNRLKDLGKIKFGKRYTVYSPKDGQACLDHDRSSGEGVTVQEYVCVKLKTLEWSPRAKEAIGDKLPKDAQVYFVPATLRPETMYGQTCCFVGPKVPYGIFKFSSSANEYIIATDHAARNMAFQNLGSEWGVVPKVAEVMGSEFIGTLVEAPLSVHREIRILPMESLKPTKGTGVVTCVPSDSPDDYATTLDLIKKPAFYGIQKEWAEKEILPIIDTPKGNLIAKTLYEELRINSPNDAKQLAEAKEIAYKNGFYQGTMIYGPFSGKSVQEARTLVQQQLLEQKLAFKYAEPDGIVISRSGDTCVAAYLDQWYFNYGTAENGGDGEWCNTVLDYLKNDLDCYYPEAKHAFQQAVGWLAQWACTRSYGLGTKLPWDQSQLVESLSDSTIYMAYYTICPILHGDIYGKTPGISSKPIKPEQMTDAVWDYVFFRTDTVQSDIPAEDLEAMRREFSYWYPMDIRVSGKDLINNHLTFALYHHLALFPRKFWPRSFRVNGHLMLNSKKMSKSTGNFLTLRQAIEKFGADATRLALAEAGDGIEDANFEETVANASILRLYELRKWSKEVLEDETLRQGEFSFFDKLFDNDMNALVLETRRHYESTMYKLAIKSGFYDIQTARDWYREQCRATGVGMHADLIRRFIQLQALLITPIAPHWAESVWRELLNEKSSIQNALFPTVPAPDTALLAMRDYIKATTTSIIQAEARQLKKKQKGKQSTFDPQKSKKLSIFIATTFPAWQERYRDALHKQFEATGSLDLKAAATQIDKAEMKRAMPFMQSLKIRLEGGESPERVFERQLPFDEAQVLREMVPGLRAVIKKLEAFEIISLDENGEGKVVYSTGGQENVVKAEADKISPAAIIGEVNPGKPSFLFENVQS</sequence>
<dbReference type="Pfam" id="PF08264">
    <property type="entry name" value="Anticodon_1"/>
    <property type="match status" value="1"/>
</dbReference>
<dbReference type="SUPFAM" id="SSF47323">
    <property type="entry name" value="Anticodon-binding domain of a subclass of class I aminoacyl-tRNA synthetases"/>
    <property type="match status" value="1"/>
</dbReference>
<evidence type="ECO:0000256" key="4">
    <source>
        <dbReference type="ARBA" id="ARBA00022598"/>
    </source>
</evidence>
<evidence type="ECO:0000256" key="1">
    <source>
        <dbReference type="ARBA" id="ARBA00001947"/>
    </source>
</evidence>
<dbReference type="SUPFAM" id="SSF50677">
    <property type="entry name" value="ValRS/IleRS/LeuRS editing domain"/>
    <property type="match status" value="1"/>
</dbReference>
<evidence type="ECO:0000313" key="17">
    <source>
        <dbReference type="EMBL" id="KAL1875957.1"/>
    </source>
</evidence>
<dbReference type="Gene3D" id="1.10.730.10">
    <property type="entry name" value="Isoleucyl-tRNA Synthetase, Domain 1"/>
    <property type="match status" value="1"/>
</dbReference>
<evidence type="ECO:0000256" key="10">
    <source>
        <dbReference type="ARBA" id="ARBA00023146"/>
    </source>
</evidence>
<keyword evidence="6" id="KW-0547">Nucleotide-binding</keyword>
<evidence type="ECO:0000256" key="2">
    <source>
        <dbReference type="ARBA" id="ARBA00005594"/>
    </source>
</evidence>
<evidence type="ECO:0000256" key="11">
    <source>
        <dbReference type="ARBA" id="ARBA00030520"/>
    </source>
</evidence>
<dbReference type="InterPro" id="IPR002300">
    <property type="entry name" value="aa-tRNA-synth_Ia"/>
</dbReference>
<dbReference type="SUPFAM" id="SSF52374">
    <property type="entry name" value="Nucleotidylyl transferase"/>
    <property type="match status" value="1"/>
</dbReference>
<evidence type="ECO:0000256" key="5">
    <source>
        <dbReference type="ARBA" id="ARBA00022723"/>
    </source>
</evidence>
<dbReference type="InterPro" id="IPR009080">
    <property type="entry name" value="tRNAsynth_Ia_anticodon-bd"/>
</dbReference>
<gene>
    <name evidence="17" type="ORF">VTK73DRAFT_9668</name>
</gene>
<dbReference type="InterPro" id="IPR009008">
    <property type="entry name" value="Val/Leu/Ile-tRNA-synth_edit"/>
</dbReference>
<dbReference type="Gene3D" id="3.40.50.620">
    <property type="entry name" value="HUPs"/>
    <property type="match status" value="1"/>
</dbReference>
<dbReference type="InterPro" id="IPR014729">
    <property type="entry name" value="Rossmann-like_a/b/a_fold"/>
</dbReference>
<evidence type="ECO:0000256" key="6">
    <source>
        <dbReference type="ARBA" id="ARBA00022741"/>
    </source>
</evidence>
<evidence type="ECO:0000259" key="14">
    <source>
        <dbReference type="Pfam" id="PF00133"/>
    </source>
</evidence>
<dbReference type="EC" id="6.1.1.4" evidence="3"/>
<evidence type="ECO:0000256" key="9">
    <source>
        <dbReference type="ARBA" id="ARBA00022917"/>
    </source>
</evidence>
<feature type="domain" description="tRNA synthetases class I catalytic" evidence="15">
    <location>
        <begin position="706"/>
        <end position="784"/>
    </location>
</feature>
<keyword evidence="8" id="KW-0067">ATP-binding</keyword>
<dbReference type="Gene3D" id="3.90.740.10">
    <property type="entry name" value="Valyl/Leucyl/Isoleucyl-tRNA synthetase, editing domain"/>
    <property type="match status" value="1"/>
</dbReference>
<evidence type="ECO:0000259" key="15">
    <source>
        <dbReference type="Pfam" id="PF01406"/>
    </source>
</evidence>
<dbReference type="PANTHER" id="PTHR45794:SF1">
    <property type="entry name" value="LEUCINE--TRNA LIGASE, CYTOPLASMIC"/>
    <property type="match status" value="1"/>
</dbReference>
<comment type="catalytic activity">
    <reaction evidence="12">
        <text>tRNA(Leu) + L-leucine + ATP = L-leucyl-tRNA(Leu) + AMP + diphosphate</text>
        <dbReference type="Rhea" id="RHEA:11688"/>
        <dbReference type="Rhea" id="RHEA-COMP:9613"/>
        <dbReference type="Rhea" id="RHEA-COMP:9622"/>
        <dbReference type="ChEBI" id="CHEBI:30616"/>
        <dbReference type="ChEBI" id="CHEBI:33019"/>
        <dbReference type="ChEBI" id="CHEBI:57427"/>
        <dbReference type="ChEBI" id="CHEBI:78442"/>
        <dbReference type="ChEBI" id="CHEBI:78494"/>
        <dbReference type="ChEBI" id="CHEBI:456215"/>
        <dbReference type="EC" id="6.1.1.4"/>
    </reaction>
</comment>
<name>A0ABR3XJ25_9PEZI</name>
<keyword evidence="7" id="KW-0862">Zinc</keyword>
<feature type="domain" description="Aminoacyl-tRNA synthetase class Ia" evidence="14">
    <location>
        <begin position="43"/>
        <end position="129"/>
    </location>
</feature>
<dbReference type="Pfam" id="PF01406">
    <property type="entry name" value="tRNA-synt_1e"/>
    <property type="match status" value="1"/>
</dbReference>
<evidence type="ECO:0000256" key="13">
    <source>
        <dbReference type="SAM" id="MobiDB-lite"/>
    </source>
</evidence>
<feature type="domain" description="Methionyl/Valyl/Leucyl/Isoleucyl-tRNA synthetase anticodon-binding" evidence="16">
    <location>
        <begin position="830"/>
        <end position="962"/>
    </location>
</feature>
<evidence type="ECO:0000256" key="12">
    <source>
        <dbReference type="ARBA" id="ARBA00047469"/>
    </source>
</evidence>
<dbReference type="EMBL" id="JAZHXJ010000083">
    <property type="protein sequence ID" value="KAL1875957.1"/>
    <property type="molecule type" value="Genomic_DNA"/>
</dbReference>
<dbReference type="InterPro" id="IPR004493">
    <property type="entry name" value="Leu-tRNA-synth_Ia_arc/euk"/>
</dbReference>
<evidence type="ECO:0000313" key="18">
    <source>
        <dbReference type="Proteomes" id="UP001586593"/>
    </source>
</evidence>
<dbReference type="Pfam" id="PF00133">
    <property type="entry name" value="tRNA-synt_1"/>
    <property type="match status" value="1"/>
</dbReference>
<dbReference type="NCBIfam" id="TIGR00395">
    <property type="entry name" value="leuS_arch"/>
    <property type="match status" value="1"/>
</dbReference>
<dbReference type="PANTHER" id="PTHR45794">
    <property type="entry name" value="LEUCYL-TRNA SYNTHETASE"/>
    <property type="match status" value="1"/>
</dbReference>
<dbReference type="CDD" id="cd07959">
    <property type="entry name" value="Anticodon_Ia_Leu_AEc"/>
    <property type="match status" value="1"/>
</dbReference>
<accession>A0ABR3XJ25</accession>
<keyword evidence="18" id="KW-1185">Reference proteome</keyword>
<evidence type="ECO:0000256" key="8">
    <source>
        <dbReference type="ARBA" id="ARBA00022840"/>
    </source>
</evidence>
<keyword evidence="9" id="KW-0648">Protein biosynthesis</keyword>
<comment type="similarity">
    <text evidence="2">Belongs to the class-I aminoacyl-tRNA synthetase family.</text>
</comment>
<protein>
    <recommendedName>
        <fullName evidence="3">leucine--tRNA ligase</fullName>
        <ecNumber evidence="3">6.1.1.4</ecNumber>
    </recommendedName>
    <alternativeName>
        <fullName evidence="11">Leucyl-tRNA synthetase</fullName>
    </alternativeName>
</protein>
<keyword evidence="5" id="KW-0479">Metal-binding</keyword>
<dbReference type="InterPro" id="IPR013155">
    <property type="entry name" value="M/V/L/I-tRNA-synth_anticd-bd"/>
</dbReference>
<dbReference type="Proteomes" id="UP001586593">
    <property type="component" value="Unassembled WGS sequence"/>
</dbReference>
<organism evidence="17 18">
    <name type="scientific">Phialemonium thermophilum</name>
    <dbReference type="NCBI Taxonomy" id="223376"/>
    <lineage>
        <taxon>Eukaryota</taxon>
        <taxon>Fungi</taxon>
        <taxon>Dikarya</taxon>
        <taxon>Ascomycota</taxon>
        <taxon>Pezizomycotina</taxon>
        <taxon>Sordariomycetes</taxon>
        <taxon>Sordariomycetidae</taxon>
        <taxon>Cephalothecales</taxon>
        <taxon>Cephalothecaceae</taxon>
        <taxon>Phialemonium</taxon>
    </lineage>
</organism>
<keyword evidence="10" id="KW-0030">Aminoacyl-tRNA synthetase</keyword>
<dbReference type="InterPro" id="IPR032678">
    <property type="entry name" value="tRNA-synt_1_cat_dom"/>
</dbReference>
<comment type="cofactor">
    <cofactor evidence="1">
        <name>Zn(2+)</name>
        <dbReference type="ChEBI" id="CHEBI:29105"/>
    </cofactor>
</comment>
<comment type="caution">
    <text evidence="17">The sequence shown here is derived from an EMBL/GenBank/DDBJ whole genome shotgun (WGS) entry which is preliminary data.</text>
</comment>
<reference evidence="17 18" key="1">
    <citation type="journal article" date="2024" name="Commun. Biol.">
        <title>Comparative genomic analysis of thermophilic fungi reveals convergent evolutionary adaptations and gene losses.</title>
        <authorList>
            <person name="Steindorff A.S."/>
            <person name="Aguilar-Pontes M.V."/>
            <person name="Robinson A.J."/>
            <person name="Andreopoulos B."/>
            <person name="LaButti K."/>
            <person name="Kuo A."/>
            <person name="Mondo S."/>
            <person name="Riley R."/>
            <person name="Otillar R."/>
            <person name="Haridas S."/>
            <person name="Lipzen A."/>
            <person name="Grimwood J."/>
            <person name="Schmutz J."/>
            <person name="Clum A."/>
            <person name="Reid I.D."/>
            <person name="Moisan M.C."/>
            <person name="Butler G."/>
            <person name="Nguyen T.T.M."/>
            <person name="Dewar K."/>
            <person name="Conant G."/>
            <person name="Drula E."/>
            <person name="Henrissat B."/>
            <person name="Hansel C."/>
            <person name="Singer S."/>
            <person name="Hutchinson M.I."/>
            <person name="de Vries R.P."/>
            <person name="Natvig D.O."/>
            <person name="Powell A.J."/>
            <person name="Tsang A."/>
            <person name="Grigoriev I.V."/>
        </authorList>
    </citation>
    <scope>NUCLEOTIDE SEQUENCE [LARGE SCALE GENOMIC DNA]</scope>
    <source>
        <strain evidence="17 18">ATCC 24622</strain>
    </source>
</reference>
<proteinExistence type="inferred from homology"/>
<feature type="region of interest" description="Disordered" evidence="13">
    <location>
        <begin position="1"/>
        <end position="22"/>
    </location>
</feature>
<keyword evidence="4" id="KW-0436">Ligase</keyword>
<evidence type="ECO:0000259" key="16">
    <source>
        <dbReference type="Pfam" id="PF08264"/>
    </source>
</evidence>
<evidence type="ECO:0000256" key="7">
    <source>
        <dbReference type="ARBA" id="ARBA00022833"/>
    </source>
</evidence>
<evidence type="ECO:0000256" key="3">
    <source>
        <dbReference type="ARBA" id="ARBA00013164"/>
    </source>
</evidence>